<evidence type="ECO:0000256" key="1">
    <source>
        <dbReference type="SAM" id="MobiDB-lite"/>
    </source>
</evidence>
<sequence length="531" mass="57825">MGTLWHNVVAVLVAALLQSVAVTGNFQLEVQVVRVRNSDNDCGRWPEVCHLYIDEMCLDPQIEETGSEEEDQECSLIEYENDLDLESGLPKTRTLSVTNQPWPVDFRLHVEVVDYDFYNDDDHIEDVVVLESLDTSSEFSEQMDYRNTPGGRITLRMKFRVRCSGGYEGPHCDCLPHNDDVSGHYSCREDGGISCLPGYTNTSNLCRQQDYCVGVVCLSNETCVSNPTSYTCEPPPTSPTTITISRDNCNCATGMKCIEEDGGYRCVCPEGENCSTPGPSAPRQQSGETSSSMPPAVIGAIVAGLLVALLLCAVVVIAVVVCILMRKRRWSKLAPKTNGRGRRGPTTIHPSLAGSQRGVVSNPTYEDPGGLVRAEVEENGSHDEDTLRDLPNPFYDYGRINNSNIENPLYRDHANQPQQGDNIYSVPRDSATSTSTSSQEGGEGDGGGGYSVPRSPAVEAVYSYATVGAAGEGGGSDTRTDAVSIDGNRYETPTAPSQNVEAPYNTLDHGLQQQRPTELSEAYDTLNHDQH</sequence>
<evidence type="ECO:0000256" key="2">
    <source>
        <dbReference type="SAM" id="Phobius"/>
    </source>
</evidence>
<keyword evidence="2" id="KW-0812">Transmembrane</keyword>
<gene>
    <name evidence="4" type="ORF">GBAR_LOCUS12970</name>
</gene>
<dbReference type="EMBL" id="CASHTH010001931">
    <property type="protein sequence ID" value="CAI8022031.1"/>
    <property type="molecule type" value="Genomic_DNA"/>
</dbReference>
<reference evidence="4" key="1">
    <citation type="submission" date="2023-03" db="EMBL/GenBank/DDBJ databases">
        <authorList>
            <person name="Steffen K."/>
            <person name="Cardenas P."/>
        </authorList>
    </citation>
    <scope>NUCLEOTIDE SEQUENCE</scope>
</reference>
<feature type="compositionally biased region" description="Low complexity" evidence="1">
    <location>
        <begin position="430"/>
        <end position="440"/>
    </location>
</feature>
<feature type="chain" id="PRO_5041432750" description="EGF-like domain-containing protein" evidence="3">
    <location>
        <begin position="24"/>
        <end position="531"/>
    </location>
</feature>
<name>A0AA35WM82_GEOBA</name>
<organism evidence="4 5">
    <name type="scientific">Geodia barretti</name>
    <name type="common">Barrett's horny sponge</name>
    <dbReference type="NCBI Taxonomy" id="519541"/>
    <lineage>
        <taxon>Eukaryota</taxon>
        <taxon>Metazoa</taxon>
        <taxon>Porifera</taxon>
        <taxon>Demospongiae</taxon>
        <taxon>Heteroscleromorpha</taxon>
        <taxon>Tetractinellida</taxon>
        <taxon>Astrophorina</taxon>
        <taxon>Geodiidae</taxon>
        <taxon>Geodia</taxon>
    </lineage>
</organism>
<keyword evidence="2" id="KW-1133">Transmembrane helix</keyword>
<keyword evidence="2" id="KW-0472">Membrane</keyword>
<proteinExistence type="predicted"/>
<evidence type="ECO:0000313" key="4">
    <source>
        <dbReference type="EMBL" id="CAI8022031.1"/>
    </source>
</evidence>
<evidence type="ECO:0008006" key="6">
    <source>
        <dbReference type="Google" id="ProtNLM"/>
    </source>
</evidence>
<feature type="region of interest" description="Disordered" evidence="1">
    <location>
        <begin position="406"/>
        <end position="454"/>
    </location>
</feature>
<keyword evidence="3" id="KW-0732">Signal</keyword>
<protein>
    <recommendedName>
        <fullName evidence="6">EGF-like domain-containing protein</fullName>
    </recommendedName>
</protein>
<evidence type="ECO:0000256" key="3">
    <source>
        <dbReference type="SAM" id="SignalP"/>
    </source>
</evidence>
<accession>A0AA35WM82</accession>
<feature type="region of interest" description="Disordered" evidence="1">
    <location>
        <begin position="335"/>
        <end position="370"/>
    </location>
</feature>
<keyword evidence="5" id="KW-1185">Reference proteome</keyword>
<evidence type="ECO:0000313" key="5">
    <source>
        <dbReference type="Proteomes" id="UP001174909"/>
    </source>
</evidence>
<dbReference type="Proteomes" id="UP001174909">
    <property type="component" value="Unassembled WGS sequence"/>
</dbReference>
<dbReference type="AlphaFoldDB" id="A0AA35WM82"/>
<feature type="signal peptide" evidence="3">
    <location>
        <begin position="1"/>
        <end position="23"/>
    </location>
</feature>
<comment type="caution">
    <text evidence="4">The sequence shown here is derived from an EMBL/GenBank/DDBJ whole genome shotgun (WGS) entry which is preliminary data.</text>
</comment>
<feature type="region of interest" description="Disordered" evidence="1">
    <location>
        <begin position="468"/>
        <end position="502"/>
    </location>
</feature>
<feature type="transmembrane region" description="Helical" evidence="2">
    <location>
        <begin position="296"/>
        <end position="324"/>
    </location>
</feature>